<evidence type="ECO:0000313" key="12">
    <source>
        <dbReference type="Proteomes" id="UP000225706"/>
    </source>
</evidence>
<proteinExistence type="predicted"/>
<dbReference type="InterPro" id="IPR002083">
    <property type="entry name" value="MATH/TRAF_dom"/>
</dbReference>
<evidence type="ECO:0000256" key="5">
    <source>
        <dbReference type="ARBA" id="ARBA00022771"/>
    </source>
</evidence>
<dbReference type="InterPro" id="IPR001841">
    <property type="entry name" value="Znf_RING"/>
</dbReference>
<dbReference type="PROSITE" id="PS50144">
    <property type="entry name" value="MATH"/>
    <property type="match status" value="1"/>
</dbReference>
<keyword evidence="6 7" id="KW-0862">Zinc</keyword>
<comment type="caution">
    <text evidence="11">The sequence shown here is derived from an EMBL/GenBank/DDBJ whole genome shotgun (WGS) entry which is preliminary data.</text>
</comment>
<dbReference type="InterPro" id="IPR017907">
    <property type="entry name" value="Znf_RING_CS"/>
</dbReference>
<keyword evidence="2" id="KW-0963">Cytoplasm</keyword>
<dbReference type="PIRSF" id="PIRSF015614">
    <property type="entry name" value="TRAF"/>
    <property type="match status" value="1"/>
</dbReference>
<feature type="zinc finger region" description="TRAF-type" evidence="7">
    <location>
        <begin position="108"/>
        <end position="157"/>
    </location>
</feature>
<name>A0A2B4SDR2_STYPI</name>
<dbReference type="GO" id="GO:0031625">
    <property type="term" value="F:ubiquitin protein ligase binding"/>
    <property type="evidence" value="ECO:0007669"/>
    <property type="project" value="TreeGrafter"/>
</dbReference>
<dbReference type="FunFam" id="3.30.40.10:FF:000179">
    <property type="entry name" value="TNF receptor-associated factor"/>
    <property type="match status" value="1"/>
</dbReference>
<dbReference type="InterPro" id="IPR008974">
    <property type="entry name" value="TRAF-like"/>
</dbReference>
<dbReference type="STRING" id="50429.A0A2B4SDR2"/>
<dbReference type="GO" id="GO:0005164">
    <property type="term" value="F:tumor necrosis factor receptor binding"/>
    <property type="evidence" value="ECO:0007669"/>
    <property type="project" value="TreeGrafter"/>
</dbReference>
<evidence type="ECO:0000256" key="2">
    <source>
        <dbReference type="ARBA" id="ARBA00022490"/>
    </source>
</evidence>
<dbReference type="GO" id="GO:0008270">
    <property type="term" value="F:zinc ion binding"/>
    <property type="evidence" value="ECO:0007669"/>
    <property type="project" value="UniProtKB-KW"/>
</dbReference>
<feature type="zinc finger region" description="TRAF-type" evidence="7">
    <location>
        <begin position="162"/>
        <end position="214"/>
    </location>
</feature>
<comment type="subcellular location">
    <subcellularLocation>
        <location evidence="1">Cytoplasm</location>
    </subcellularLocation>
</comment>
<dbReference type="PROSITE" id="PS50145">
    <property type="entry name" value="ZF_TRAF"/>
    <property type="match status" value="2"/>
</dbReference>
<dbReference type="InterPro" id="IPR013083">
    <property type="entry name" value="Znf_RING/FYVE/PHD"/>
</dbReference>
<keyword evidence="11" id="KW-0675">Receptor</keyword>
<evidence type="ECO:0000259" key="10">
    <source>
        <dbReference type="PROSITE" id="PS50145"/>
    </source>
</evidence>
<dbReference type="SUPFAM" id="SSF49599">
    <property type="entry name" value="TRAF domain-like"/>
    <property type="match status" value="2"/>
</dbReference>
<dbReference type="AlphaFoldDB" id="A0A2B4SDR2"/>
<dbReference type="Gene3D" id="3.30.40.10">
    <property type="entry name" value="Zinc/RING finger domain, C3HC4 (zinc finger)"/>
    <property type="match status" value="3"/>
</dbReference>
<dbReference type="Gene3D" id="2.60.210.10">
    <property type="entry name" value="Apoptosis, Tumor Necrosis Factor Receptor Associated Protein 2, Chain A"/>
    <property type="match status" value="1"/>
</dbReference>
<dbReference type="EMBL" id="LSMT01000101">
    <property type="protein sequence ID" value="PFX27506.1"/>
    <property type="molecule type" value="Genomic_DNA"/>
</dbReference>
<keyword evidence="3 7" id="KW-0479">Metal-binding</keyword>
<dbReference type="InterPro" id="IPR049342">
    <property type="entry name" value="TRAF1-6_MATH_dom"/>
</dbReference>
<evidence type="ECO:0000256" key="3">
    <source>
        <dbReference type="ARBA" id="ARBA00022723"/>
    </source>
</evidence>
<protein>
    <submittedName>
        <fullName evidence="11">TNF receptor-associated factor 4</fullName>
    </submittedName>
</protein>
<dbReference type="Pfam" id="PF13923">
    <property type="entry name" value="zf-C3HC4_2"/>
    <property type="match status" value="1"/>
</dbReference>
<dbReference type="InterPro" id="IPR001293">
    <property type="entry name" value="Znf_TRAF"/>
</dbReference>
<keyword evidence="4" id="KW-0677">Repeat</keyword>
<feature type="domain" description="MATH" evidence="9">
    <location>
        <begin position="264"/>
        <end position="410"/>
    </location>
</feature>
<dbReference type="Pfam" id="PF21355">
    <property type="entry name" value="TRAF-mep_MATH"/>
    <property type="match status" value="1"/>
</dbReference>
<evidence type="ECO:0000259" key="9">
    <source>
        <dbReference type="PROSITE" id="PS50144"/>
    </source>
</evidence>
<feature type="domain" description="RING-type" evidence="8">
    <location>
        <begin position="26"/>
        <end position="66"/>
    </location>
</feature>
<accession>A0A2B4SDR2</accession>
<dbReference type="PROSITE" id="PS50089">
    <property type="entry name" value="ZF_RING_2"/>
    <property type="match status" value="1"/>
</dbReference>
<dbReference type="GO" id="GO:0005737">
    <property type="term" value="C:cytoplasm"/>
    <property type="evidence" value="ECO:0007669"/>
    <property type="project" value="UniProtKB-SubCell"/>
</dbReference>
<dbReference type="InterPro" id="IPR012227">
    <property type="entry name" value="TNF_rcpt-assoc_TRAF_met"/>
</dbReference>
<dbReference type="PANTHER" id="PTHR10131:SF94">
    <property type="entry name" value="TNF RECEPTOR-ASSOCIATED FACTOR 4"/>
    <property type="match status" value="1"/>
</dbReference>
<dbReference type="GO" id="GO:0043122">
    <property type="term" value="P:regulation of canonical NF-kappaB signal transduction"/>
    <property type="evidence" value="ECO:0007669"/>
    <property type="project" value="TreeGrafter"/>
</dbReference>
<dbReference type="GO" id="GO:0042981">
    <property type="term" value="P:regulation of apoptotic process"/>
    <property type="evidence" value="ECO:0007669"/>
    <property type="project" value="InterPro"/>
</dbReference>
<gene>
    <name evidence="11" type="primary">Traf4</name>
    <name evidence="11" type="ORF">AWC38_SpisGene7767</name>
</gene>
<dbReference type="PROSITE" id="PS00518">
    <property type="entry name" value="ZF_RING_1"/>
    <property type="match status" value="1"/>
</dbReference>
<dbReference type="Pfam" id="PF02176">
    <property type="entry name" value="zf-TRAF"/>
    <property type="match status" value="1"/>
</dbReference>
<feature type="domain" description="TRAF-type" evidence="10">
    <location>
        <begin position="162"/>
        <end position="214"/>
    </location>
</feature>
<sequence length="428" mass="49253">MAAGGVPDLGGYEYEFVDEIPDDWECLVCQLPLKDPVQIEKCGHRLCEICVGSILRSGTPQCPADREPISRKRIFSDVACHRKILNARVKCPNEECSWIGELRDVKKHGELCSYQPVPCLNEGCSEEILRKDIISHVETTCPWSVIQCAFCPDRFPKLEKKAHCEVCPRYPVECSNKCGVKDIPREEVGNHTENLCPLTVIECEYSAIGCRVKFQRRDSKAHFDAFKDTHLHLACKKLVDMSKTVQEQAQTIVSLEGKLQRFQNSPFIWKISNFTSVVTESPVKISDPFYSYRNGYKFQVELYPNGYHIDDNAGSEGQFMSIYLRILVGEYDGLLIWPFNHTVVFTLLDQNESMEKRRHLRQEAHQTPNGLVRPSEASEEACGVWEFVHHKDLFKRPYIKDDTIFIKFAFVEHKDRKFSRIFPGDYDV</sequence>
<reference evidence="12" key="1">
    <citation type="journal article" date="2017" name="bioRxiv">
        <title>Comparative analysis of the genomes of Stylophora pistillata and Acropora digitifera provides evidence for extensive differences between species of corals.</title>
        <authorList>
            <person name="Voolstra C.R."/>
            <person name="Li Y."/>
            <person name="Liew Y.J."/>
            <person name="Baumgarten S."/>
            <person name="Zoccola D."/>
            <person name="Flot J.-F."/>
            <person name="Tambutte S."/>
            <person name="Allemand D."/>
            <person name="Aranda M."/>
        </authorList>
    </citation>
    <scope>NUCLEOTIDE SEQUENCE [LARGE SCALE GENOMIC DNA]</scope>
</reference>
<dbReference type="PANTHER" id="PTHR10131">
    <property type="entry name" value="TNF RECEPTOR ASSOCIATED FACTOR"/>
    <property type="match status" value="1"/>
</dbReference>
<feature type="domain" description="TRAF-type" evidence="10">
    <location>
        <begin position="108"/>
        <end position="157"/>
    </location>
</feature>
<keyword evidence="12" id="KW-1185">Reference proteome</keyword>
<dbReference type="SMART" id="SM00061">
    <property type="entry name" value="MATH"/>
    <property type="match status" value="1"/>
</dbReference>
<evidence type="ECO:0000259" key="8">
    <source>
        <dbReference type="PROSITE" id="PS50089"/>
    </source>
</evidence>
<evidence type="ECO:0000256" key="1">
    <source>
        <dbReference type="ARBA" id="ARBA00004496"/>
    </source>
</evidence>
<dbReference type="OrthoDB" id="5574452at2759"/>
<dbReference type="Proteomes" id="UP000225706">
    <property type="component" value="Unassembled WGS sequence"/>
</dbReference>
<dbReference type="SUPFAM" id="SSF57850">
    <property type="entry name" value="RING/U-box"/>
    <property type="match status" value="1"/>
</dbReference>
<dbReference type="GO" id="GO:0007165">
    <property type="term" value="P:signal transduction"/>
    <property type="evidence" value="ECO:0007669"/>
    <property type="project" value="InterPro"/>
</dbReference>
<evidence type="ECO:0000256" key="6">
    <source>
        <dbReference type="ARBA" id="ARBA00022833"/>
    </source>
</evidence>
<evidence type="ECO:0000313" key="11">
    <source>
        <dbReference type="EMBL" id="PFX27506.1"/>
    </source>
</evidence>
<evidence type="ECO:0000256" key="7">
    <source>
        <dbReference type="PROSITE-ProRule" id="PRU00207"/>
    </source>
</evidence>
<organism evidence="11 12">
    <name type="scientific">Stylophora pistillata</name>
    <name type="common">Smooth cauliflower coral</name>
    <dbReference type="NCBI Taxonomy" id="50429"/>
    <lineage>
        <taxon>Eukaryota</taxon>
        <taxon>Metazoa</taxon>
        <taxon>Cnidaria</taxon>
        <taxon>Anthozoa</taxon>
        <taxon>Hexacorallia</taxon>
        <taxon>Scleractinia</taxon>
        <taxon>Astrocoeniina</taxon>
        <taxon>Pocilloporidae</taxon>
        <taxon>Stylophora</taxon>
    </lineage>
</organism>
<keyword evidence="5 7" id="KW-0863">Zinc-finger</keyword>
<evidence type="ECO:0000256" key="4">
    <source>
        <dbReference type="ARBA" id="ARBA00022737"/>
    </source>
</evidence>